<dbReference type="EMBL" id="BMAW01120720">
    <property type="protein sequence ID" value="GFT90486.1"/>
    <property type="molecule type" value="Genomic_DNA"/>
</dbReference>
<reference evidence="2" key="1">
    <citation type="submission" date="2020-08" db="EMBL/GenBank/DDBJ databases">
        <title>Multicomponent nature underlies the extraordinary mechanical properties of spider dragline silk.</title>
        <authorList>
            <person name="Kono N."/>
            <person name="Nakamura H."/>
            <person name="Mori M."/>
            <person name="Yoshida Y."/>
            <person name="Ohtoshi R."/>
            <person name="Malay A.D."/>
            <person name="Moran D.A.P."/>
            <person name="Tomita M."/>
            <person name="Numata K."/>
            <person name="Arakawa K."/>
        </authorList>
    </citation>
    <scope>NUCLEOTIDE SEQUENCE</scope>
</reference>
<evidence type="ECO:0000256" key="1">
    <source>
        <dbReference type="SAM" id="MobiDB-lite"/>
    </source>
</evidence>
<proteinExistence type="predicted"/>
<dbReference type="Proteomes" id="UP000887013">
    <property type="component" value="Unassembled WGS sequence"/>
</dbReference>
<feature type="region of interest" description="Disordered" evidence="1">
    <location>
        <begin position="18"/>
        <end position="54"/>
    </location>
</feature>
<evidence type="ECO:0000313" key="3">
    <source>
        <dbReference type="Proteomes" id="UP000887013"/>
    </source>
</evidence>
<accession>A0A8X6PUL3</accession>
<dbReference type="AlphaFoldDB" id="A0A8X6PUL3"/>
<organism evidence="2 3">
    <name type="scientific">Nephila pilipes</name>
    <name type="common">Giant wood spider</name>
    <name type="synonym">Nephila maculata</name>
    <dbReference type="NCBI Taxonomy" id="299642"/>
    <lineage>
        <taxon>Eukaryota</taxon>
        <taxon>Metazoa</taxon>
        <taxon>Ecdysozoa</taxon>
        <taxon>Arthropoda</taxon>
        <taxon>Chelicerata</taxon>
        <taxon>Arachnida</taxon>
        <taxon>Araneae</taxon>
        <taxon>Araneomorphae</taxon>
        <taxon>Entelegynae</taxon>
        <taxon>Araneoidea</taxon>
        <taxon>Nephilidae</taxon>
        <taxon>Nephila</taxon>
    </lineage>
</organism>
<evidence type="ECO:0000313" key="2">
    <source>
        <dbReference type="EMBL" id="GFT90486.1"/>
    </source>
</evidence>
<sequence>MVQSPPFPSLRARRVLTWSPTLRRRKKNNKKPTFLSLERHPSGGAGAPSPAARSRKRLFNSTPVWWLVHPSQRGMSPVRIVYCRKGWTFIPRFTSWCTLLAHLTPPVQRSPPIFKCS</sequence>
<keyword evidence="3" id="KW-1185">Reference proteome</keyword>
<comment type="caution">
    <text evidence="2">The sequence shown here is derived from an EMBL/GenBank/DDBJ whole genome shotgun (WGS) entry which is preliminary data.</text>
</comment>
<name>A0A8X6PUL3_NEPPI</name>
<gene>
    <name evidence="2" type="ORF">NPIL_464661</name>
</gene>
<protein>
    <submittedName>
        <fullName evidence="2">Uncharacterized protein</fullName>
    </submittedName>
</protein>